<reference evidence="1 2" key="1">
    <citation type="submission" date="2020-10" db="EMBL/GenBank/DDBJ databases">
        <title>Connecting structure to function with the recovery of over 1000 high-quality activated sludge metagenome-assembled genomes encoding full-length rRNA genes using long-read sequencing.</title>
        <authorList>
            <person name="Singleton C.M."/>
            <person name="Petriglieri F."/>
            <person name="Kristensen J.M."/>
            <person name="Kirkegaard R.H."/>
            <person name="Michaelsen T.Y."/>
            <person name="Andersen M.H."/>
            <person name="Karst S.M."/>
            <person name="Dueholm M.S."/>
            <person name="Nielsen P.H."/>
            <person name="Albertsen M."/>
        </authorList>
    </citation>
    <scope>NUCLEOTIDE SEQUENCE [LARGE SCALE GENOMIC DNA]</scope>
    <source>
        <strain evidence="1">OdNE_18-Q3-R46-58_MAXAC.008</strain>
    </source>
</reference>
<dbReference type="InterPro" id="IPR036890">
    <property type="entry name" value="HATPase_C_sf"/>
</dbReference>
<proteinExistence type="predicted"/>
<dbReference type="Proteomes" id="UP000709959">
    <property type="component" value="Unassembled WGS sequence"/>
</dbReference>
<gene>
    <name evidence="1" type="ORF">IPN91_10915</name>
</gene>
<dbReference type="EMBL" id="JADKCH010000012">
    <property type="protein sequence ID" value="MBK8573134.1"/>
    <property type="molecule type" value="Genomic_DNA"/>
</dbReference>
<comment type="caution">
    <text evidence="1">The sequence shown here is derived from an EMBL/GenBank/DDBJ whole genome shotgun (WGS) entry which is preliminary data.</text>
</comment>
<organism evidence="1 2">
    <name type="scientific">Candidatus Geothrix odensensis</name>
    <dbReference type="NCBI Taxonomy" id="2954440"/>
    <lineage>
        <taxon>Bacteria</taxon>
        <taxon>Pseudomonadati</taxon>
        <taxon>Acidobacteriota</taxon>
        <taxon>Holophagae</taxon>
        <taxon>Holophagales</taxon>
        <taxon>Holophagaceae</taxon>
        <taxon>Geothrix</taxon>
    </lineage>
</organism>
<dbReference type="AlphaFoldDB" id="A0A936F2W1"/>
<evidence type="ECO:0000313" key="2">
    <source>
        <dbReference type="Proteomes" id="UP000709959"/>
    </source>
</evidence>
<evidence type="ECO:0000313" key="1">
    <source>
        <dbReference type="EMBL" id="MBK8573134.1"/>
    </source>
</evidence>
<name>A0A936F2W1_9BACT</name>
<accession>A0A936F2W1</accession>
<dbReference type="SUPFAM" id="SSF55874">
    <property type="entry name" value="ATPase domain of HSP90 chaperone/DNA topoisomerase II/histidine kinase"/>
    <property type="match status" value="1"/>
</dbReference>
<sequence length="328" mass="35159">MASLCLDDALVHAVLEAVDSYAVILNEQRQILAANPVLLEALMQGEPARCRGLRIGETLECVHANEGPDGCGSSRACRRCGALLSILASQATGQASEGECLISLRRDGRWEAREFAVRSSSLVVAGHTLTLLTLRDISALKRRETLERIFIHDLMNSLQGLQGWAEILQAAGADAAAVAGHVLNMASHLTAEVDAQRRLLQAECGELVPDLRNVACEAVLDELEVALGSDLAGRLVRLPVPPEAGCLRTDPAILCRILSNMVMNALEALPSGGQAKIWFERRGGASQLRRGESRVHGAGGRGWRIPALLQHQGGLRTRPGHLQHETAG</sequence>
<protein>
    <recommendedName>
        <fullName evidence="3">Sensor histidine kinase</fullName>
    </recommendedName>
</protein>
<evidence type="ECO:0008006" key="3">
    <source>
        <dbReference type="Google" id="ProtNLM"/>
    </source>
</evidence>